<keyword evidence="2" id="KW-1185">Reference proteome</keyword>
<dbReference type="EMBL" id="JACVVK020000339">
    <property type="protein sequence ID" value="KAK7477870.1"/>
    <property type="molecule type" value="Genomic_DNA"/>
</dbReference>
<protein>
    <submittedName>
        <fullName evidence="1">Uncharacterized protein</fullName>
    </submittedName>
</protein>
<sequence length="84" mass="8956">MKQRTSSRTTTHSSCVVVHLHGNPTLSLRGSHLVSAHFRGCELLKTSVPLSKCQRYQSGSGCWLAVPVTTSPPPARAATDGSIL</sequence>
<organism evidence="1 2">
    <name type="scientific">Batillaria attramentaria</name>
    <dbReference type="NCBI Taxonomy" id="370345"/>
    <lineage>
        <taxon>Eukaryota</taxon>
        <taxon>Metazoa</taxon>
        <taxon>Spiralia</taxon>
        <taxon>Lophotrochozoa</taxon>
        <taxon>Mollusca</taxon>
        <taxon>Gastropoda</taxon>
        <taxon>Caenogastropoda</taxon>
        <taxon>Sorbeoconcha</taxon>
        <taxon>Cerithioidea</taxon>
        <taxon>Batillariidae</taxon>
        <taxon>Batillaria</taxon>
    </lineage>
</organism>
<name>A0ABD0JT60_9CAEN</name>
<accession>A0ABD0JT60</accession>
<comment type="caution">
    <text evidence="1">The sequence shown here is derived from an EMBL/GenBank/DDBJ whole genome shotgun (WGS) entry which is preliminary data.</text>
</comment>
<evidence type="ECO:0000313" key="2">
    <source>
        <dbReference type="Proteomes" id="UP001519460"/>
    </source>
</evidence>
<reference evidence="1 2" key="1">
    <citation type="journal article" date="2023" name="Sci. Data">
        <title>Genome assembly of the Korean intertidal mud-creeper Batillaria attramentaria.</title>
        <authorList>
            <person name="Patra A.K."/>
            <person name="Ho P.T."/>
            <person name="Jun S."/>
            <person name="Lee S.J."/>
            <person name="Kim Y."/>
            <person name="Won Y.J."/>
        </authorList>
    </citation>
    <scope>NUCLEOTIDE SEQUENCE [LARGE SCALE GENOMIC DNA]</scope>
    <source>
        <strain evidence="1">Wonlab-2016</strain>
    </source>
</reference>
<dbReference type="AlphaFoldDB" id="A0ABD0JT60"/>
<evidence type="ECO:0000313" key="1">
    <source>
        <dbReference type="EMBL" id="KAK7477870.1"/>
    </source>
</evidence>
<gene>
    <name evidence="1" type="ORF">BaRGS_00030866</name>
</gene>
<proteinExistence type="predicted"/>
<dbReference type="Proteomes" id="UP001519460">
    <property type="component" value="Unassembled WGS sequence"/>
</dbReference>